<evidence type="ECO:0000259" key="6">
    <source>
        <dbReference type="Pfam" id="PF13914"/>
    </source>
</evidence>
<evidence type="ECO:0000259" key="7">
    <source>
        <dbReference type="Pfam" id="PF13916"/>
    </source>
</evidence>
<feature type="compositionally biased region" description="Polar residues" evidence="5">
    <location>
        <begin position="94"/>
        <end position="105"/>
    </location>
</feature>
<keyword evidence="3" id="KW-0597">Phosphoprotein</keyword>
<dbReference type="InterPro" id="IPR025907">
    <property type="entry name" value="Phostensin/Taperin_PP1-bd_dom"/>
</dbReference>
<dbReference type="AlphaFoldDB" id="A0AAR2JLX8"/>
<feature type="region of interest" description="Disordered" evidence="5">
    <location>
        <begin position="317"/>
        <end position="468"/>
    </location>
</feature>
<organism evidence="8 9">
    <name type="scientific">Pygocentrus nattereri</name>
    <name type="common">Red-bellied piranha</name>
    <dbReference type="NCBI Taxonomy" id="42514"/>
    <lineage>
        <taxon>Eukaryota</taxon>
        <taxon>Metazoa</taxon>
        <taxon>Chordata</taxon>
        <taxon>Craniata</taxon>
        <taxon>Vertebrata</taxon>
        <taxon>Euteleostomi</taxon>
        <taxon>Actinopterygii</taxon>
        <taxon>Neopterygii</taxon>
        <taxon>Teleostei</taxon>
        <taxon>Ostariophysi</taxon>
        <taxon>Characiformes</taxon>
        <taxon>Characoidei</taxon>
        <taxon>Pygocentrus</taxon>
    </lineage>
</organism>
<gene>
    <name evidence="8" type="primary">PPP1R18</name>
</gene>
<reference evidence="8" key="3">
    <citation type="submission" date="2025-09" db="UniProtKB">
        <authorList>
            <consortium name="Ensembl"/>
        </authorList>
    </citation>
    <scope>IDENTIFICATION</scope>
</reference>
<evidence type="ECO:0000256" key="3">
    <source>
        <dbReference type="ARBA" id="ARBA00022553"/>
    </source>
</evidence>
<feature type="compositionally biased region" description="Basic and acidic residues" evidence="5">
    <location>
        <begin position="17"/>
        <end position="35"/>
    </location>
</feature>
<feature type="region of interest" description="Disordered" evidence="5">
    <location>
        <begin position="17"/>
        <end position="272"/>
    </location>
</feature>
<reference evidence="8" key="2">
    <citation type="submission" date="2025-08" db="UniProtKB">
        <authorList>
            <consortium name="Ensembl"/>
        </authorList>
    </citation>
    <scope>IDENTIFICATION</scope>
</reference>
<dbReference type="GO" id="GO:0003779">
    <property type="term" value="F:actin binding"/>
    <property type="evidence" value="ECO:0007669"/>
    <property type="project" value="UniProtKB-KW"/>
</dbReference>
<evidence type="ECO:0000256" key="2">
    <source>
        <dbReference type="ARBA" id="ARBA00022490"/>
    </source>
</evidence>
<evidence type="ECO:0008006" key="10">
    <source>
        <dbReference type="Google" id="ProtNLM"/>
    </source>
</evidence>
<feature type="domain" description="Phostensin/Taperin N-terminal" evidence="7">
    <location>
        <begin position="32"/>
        <end position="82"/>
    </location>
</feature>
<dbReference type="Proteomes" id="UP001501920">
    <property type="component" value="Chromosome 11"/>
</dbReference>
<name>A0AAR2JLX8_PYGNA</name>
<evidence type="ECO:0000313" key="8">
    <source>
        <dbReference type="Ensembl" id="ENSPNAP00000050856.1"/>
    </source>
</evidence>
<dbReference type="InterPro" id="IPR025903">
    <property type="entry name" value="Phostensin/Taperin_N_dom"/>
</dbReference>
<dbReference type="Pfam" id="PF13916">
    <property type="entry name" value="Phostensin_N"/>
    <property type="match status" value="2"/>
</dbReference>
<sequence length="584" mass="66282">MSVSVLPEWKQLLLERKRREEEERERREREEEERLASMPAWKRGIIQRRRAKQEGGGERRESEREGGQHSCLDRNSDGPCDDRLMFRQTDNENETASKTHNQVSVETIGPIRQNPFIRSQNSYRRDNRRRETEKENHGREKERESIYEKTGGDENTGEKEKDIEEEESQGQERDFWRGRDREMRIERTRDRSEGRERVGREVLKDREKDASWKAGRPLTRVESLRERIRQREMERQRRGEAEGEGEGERETGRSEGEGMERGEMRREAEGALRAVMVNRQEVASPQTLSMFDVTKEASVSKASPQLPASVPLSLSQSLSAGREAPKLSGNSQCFSEQNEEDFGSQQDPDSLTVAPPEEGEAEEDLFEEENVHSPENLQKPLERAIAPSSPLSPSSVSISPSVTSSSSQPSPLFSIRSASGGPGKRGTTITITPRRPAAGISALPAPSVSPSTPPTPAPEPDTGEGHKKRYPTAEEIEVIGGYQNLENSCLVKNRGTPKGVRMKKELYFLQLGYKLCLSKCKAFQTVLYTNEHVLCCWRFYTPTYLAIKGIFLQQEVTGRYSRSSVFVVATWICILKLLRLGELI</sequence>
<keyword evidence="4" id="KW-0009">Actin-binding</keyword>
<proteinExistence type="predicted"/>
<evidence type="ECO:0000256" key="5">
    <source>
        <dbReference type="SAM" id="MobiDB-lite"/>
    </source>
</evidence>
<dbReference type="GO" id="GO:0005737">
    <property type="term" value="C:cytoplasm"/>
    <property type="evidence" value="ECO:0007669"/>
    <property type="project" value="UniProtKB-SubCell"/>
</dbReference>
<feature type="compositionally biased region" description="Low complexity" evidence="5">
    <location>
        <begin position="425"/>
        <end position="450"/>
    </location>
</feature>
<feature type="compositionally biased region" description="Acidic residues" evidence="5">
    <location>
        <begin position="357"/>
        <end position="368"/>
    </location>
</feature>
<feature type="compositionally biased region" description="Basic and acidic residues" evidence="5">
    <location>
        <begin position="52"/>
        <end position="85"/>
    </location>
</feature>
<keyword evidence="2" id="KW-0963">Cytoplasm</keyword>
<dbReference type="GeneTree" id="ENSGT00940000170244"/>
<comment type="subcellular location">
    <subcellularLocation>
        <location evidence="1">Cytoplasm</location>
    </subcellularLocation>
</comment>
<protein>
    <recommendedName>
        <fullName evidence="10">Phostensin/Taperin PP1-binding domain-containing protein</fullName>
    </recommendedName>
</protein>
<feature type="compositionally biased region" description="Basic and acidic residues" evidence="5">
    <location>
        <begin position="222"/>
        <end position="270"/>
    </location>
</feature>
<accession>A0AAR2JLX8</accession>
<evidence type="ECO:0000313" key="9">
    <source>
        <dbReference type="Proteomes" id="UP001501920"/>
    </source>
</evidence>
<evidence type="ECO:0000256" key="1">
    <source>
        <dbReference type="ARBA" id="ARBA00004496"/>
    </source>
</evidence>
<keyword evidence="9" id="KW-1185">Reference proteome</keyword>
<feature type="domain" description="Phostensin/Taperin PP1-binding" evidence="6">
    <location>
        <begin position="415"/>
        <end position="502"/>
    </location>
</feature>
<dbReference type="Pfam" id="PF13914">
    <property type="entry name" value="Phostensin"/>
    <property type="match status" value="1"/>
</dbReference>
<feature type="compositionally biased region" description="Basic and acidic residues" evidence="5">
    <location>
        <begin position="123"/>
        <end position="162"/>
    </location>
</feature>
<reference evidence="8 9" key="1">
    <citation type="submission" date="2020-10" db="EMBL/GenBank/DDBJ databases">
        <title>Pygocentrus nattereri (red-bellied piranha) genome, fPygNat1, primary haplotype.</title>
        <authorList>
            <person name="Myers G."/>
            <person name="Meyer A."/>
            <person name="Karagic N."/>
            <person name="Pippel M."/>
            <person name="Winkler S."/>
            <person name="Tracey A."/>
            <person name="Wood J."/>
            <person name="Formenti G."/>
            <person name="Howe K."/>
            <person name="Fedrigo O."/>
            <person name="Jarvis E.D."/>
        </authorList>
    </citation>
    <scope>NUCLEOTIDE SEQUENCE [LARGE SCALE GENOMIC DNA]</scope>
</reference>
<evidence type="ECO:0000256" key="4">
    <source>
        <dbReference type="ARBA" id="ARBA00023203"/>
    </source>
</evidence>
<feature type="compositionally biased region" description="Basic and acidic residues" evidence="5">
    <location>
        <begin position="170"/>
        <end position="211"/>
    </location>
</feature>
<feature type="domain" description="Phostensin/Taperin N-terminal" evidence="7">
    <location>
        <begin position="92"/>
        <end position="130"/>
    </location>
</feature>
<dbReference type="Ensembl" id="ENSPNAT00000048811.1">
    <property type="protein sequence ID" value="ENSPNAP00000050856.1"/>
    <property type="gene ID" value="ENSPNAG00000034047.1"/>
</dbReference>
<feature type="compositionally biased region" description="Low complexity" evidence="5">
    <location>
        <begin position="387"/>
        <end position="417"/>
    </location>
</feature>
<dbReference type="GO" id="GO:0019902">
    <property type="term" value="F:phosphatase binding"/>
    <property type="evidence" value="ECO:0007669"/>
    <property type="project" value="InterPro"/>
</dbReference>
<dbReference type="PANTHER" id="PTHR21685">
    <property type="entry name" value="TON-B BOX DOMAIN"/>
    <property type="match status" value="1"/>
</dbReference>
<dbReference type="InterPro" id="IPR026671">
    <property type="entry name" value="PPP1R18/Tprn"/>
</dbReference>
<dbReference type="PANTHER" id="PTHR21685:SF0">
    <property type="entry name" value="PHOSTENSIN"/>
    <property type="match status" value="1"/>
</dbReference>